<evidence type="ECO:0000256" key="3">
    <source>
        <dbReference type="RuleBase" id="RU003694"/>
    </source>
</evidence>
<organism evidence="5 6">
    <name type="scientific">Listeria aquatica FSL S10-1188</name>
    <dbReference type="NCBI Taxonomy" id="1265818"/>
    <lineage>
        <taxon>Bacteria</taxon>
        <taxon>Bacillati</taxon>
        <taxon>Bacillota</taxon>
        <taxon>Bacilli</taxon>
        <taxon>Bacillales</taxon>
        <taxon>Listeriaceae</taxon>
        <taxon>Listeria</taxon>
    </lineage>
</organism>
<feature type="domain" description="Ketosynthase family 3 (KS3)" evidence="4">
    <location>
        <begin position="1"/>
        <end position="412"/>
    </location>
</feature>
<proteinExistence type="inferred from homology"/>
<keyword evidence="2 3" id="KW-0808">Transferase</keyword>
<dbReference type="OrthoDB" id="9808669at2"/>
<dbReference type="PANTHER" id="PTHR11712">
    <property type="entry name" value="POLYKETIDE SYNTHASE-RELATED"/>
    <property type="match status" value="1"/>
</dbReference>
<evidence type="ECO:0000256" key="1">
    <source>
        <dbReference type="ARBA" id="ARBA00008467"/>
    </source>
</evidence>
<evidence type="ECO:0000259" key="4">
    <source>
        <dbReference type="PROSITE" id="PS52004"/>
    </source>
</evidence>
<keyword evidence="6" id="KW-1185">Reference proteome</keyword>
<evidence type="ECO:0000313" key="6">
    <source>
        <dbReference type="Proteomes" id="UP000019246"/>
    </source>
</evidence>
<evidence type="ECO:0000313" key="5">
    <source>
        <dbReference type="EMBL" id="EUJ19980.1"/>
    </source>
</evidence>
<dbReference type="GO" id="GO:0006633">
    <property type="term" value="P:fatty acid biosynthetic process"/>
    <property type="evidence" value="ECO:0007669"/>
    <property type="project" value="TreeGrafter"/>
</dbReference>
<dbReference type="PROSITE" id="PS52004">
    <property type="entry name" value="KS3_2"/>
    <property type="match status" value="1"/>
</dbReference>
<dbReference type="InterPro" id="IPR000794">
    <property type="entry name" value="Beta-ketoacyl_synthase"/>
</dbReference>
<dbReference type="InterPro" id="IPR014031">
    <property type="entry name" value="Ketoacyl_synth_C"/>
</dbReference>
<dbReference type="InterPro" id="IPR016039">
    <property type="entry name" value="Thiolase-like"/>
</dbReference>
<dbReference type="SUPFAM" id="SSF53901">
    <property type="entry name" value="Thiolase-like"/>
    <property type="match status" value="2"/>
</dbReference>
<gene>
    <name evidence="5" type="ORF">MAQA_04356</name>
</gene>
<dbReference type="SMART" id="SM00825">
    <property type="entry name" value="PKS_KS"/>
    <property type="match status" value="1"/>
</dbReference>
<reference evidence="5 6" key="1">
    <citation type="journal article" date="2014" name="Int. J. Syst. Evol. Microbiol.">
        <title>Listeria floridensis sp. nov., Listeria aquatica sp. nov., Listeria cornellensis sp. nov., Listeria riparia sp. nov. and Listeria grandensis sp. nov., from agricultural and natural environments.</title>
        <authorList>
            <person name="den Bakker H.C."/>
            <person name="Warchocki S."/>
            <person name="Wright E.M."/>
            <person name="Allred A.F."/>
            <person name="Ahlstrom C."/>
            <person name="Manuel C.S."/>
            <person name="Stasiewicz M.J."/>
            <person name="Burrell A."/>
            <person name="Roof S."/>
            <person name="Strawn L."/>
            <person name="Fortes E.D."/>
            <person name="Nightingale K.K."/>
            <person name="Kephart D."/>
            <person name="Wiedmann M."/>
        </authorList>
    </citation>
    <scope>NUCLEOTIDE SEQUENCE [LARGE SCALE GENOMIC DNA]</scope>
    <source>
        <strain evidence="5 6">FSL S10-1188</strain>
    </source>
</reference>
<dbReference type="CDD" id="cd00834">
    <property type="entry name" value="KAS_I_II"/>
    <property type="match status" value="1"/>
</dbReference>
<protein>
    <submittedName>
        <fullName evidence="5">Beta-ketoacyl-acyl-carrier-protein synthase II</fullName>
    </submittedName>
</protein>
<dbReference type="PANTHER" id="PTHR11712:SF336">
    <property type="entry name" value="3-OXOACYL-[ACYL-CARRIER-PROTEIN] SYNTHASE, MITOCHONDRIAL"/>
    <property type="match status" value="1"/>
</dbReference>
<sequence length="419" mass="45915">MNEVVITGIGVISPGGKDKKEFWSNTEKGISFVEFDEEMEKMKISSSVNSKIHENVDTLIEGFKEVRNESRFTKLAVYAAEQALKDSKINDGNTERKDIGIISCSAIGGTPTIQKIYEVLTNKGTENLSYKPVGKEFYNAGMFNFPGAYMAHKYKMKNICYALSTGCTAGLDVIGESYNLIKSGVAKVILTGGAEAPLTSLTYSTLDVINALSKWKNDPSKASRPFDMKRAGFVIGESSVFFVLEELNHAVNRGAHIYCKVDSFASYNNAYHMTDLKESLYLEKAMSQAIKQSKKNISEFGYINAHGSSTKQNDKCETDAIKSAFGKYAKTIPISSSKSMVGHPLSVAGLVGTLASIGVFESGILPPNINYEYPDPECDLFYLQKCRKENVNTVLTSASGFGGIHSACVLSKYKGDYYE</sequence>
<dbReference type="AlphaFoldDB" id="W7B451"/>
<dbReference type="InterPro" id="IPR014030">
    <property type="entry name" value="Ketoacyl_synth_N"/>
</dbReference>
<dbReference type="PATRIC" id="fig|1265818.5.peg.868"/>
<dbReference type="Pfam" id="PF00109">
    <property type="entry name" value="ketoacyl-synt"/>
    <property type="match status" value="1"/>
</dbReference>
<dbReference type="EMBL" id="AOCG01000005">
    <property type="protein sequence ID" value="EUJ19980.1"/>
    <property type="molecule type" value="Genomic_DNA"/>
</dbReference>
<dbReference type="Gene3D" id="3.40.47.10">
    <property type="match status" value="1"/>
</dbReference>
<dbReference type="RefSeq" id="WP_036071539.1">
    <property type="nucleotide sequence ID" value="NZ_AOCG01000005.1"/>
</dbReference>
<evidence type="ECO:0000256" key="2">
    <source>
        <dbReference type="ARBA" id="ARBA00022679"/>
    </source>
</evidence>
<dbReference type="InterPro" id="IPR020841">
    <property type="entry name" value="PKS_Beta-ketoAc_synthase_dom"/>
</dbReference>
<dbReference type="Proteomes" id="UP000019246">
    <property type="component" value="Unassembled WGS sequence"/>
</dbReference>
<dbReference type="STRING" id="1265818.MAQA_04356"/>
<comment type="caution">
    <text evidence="5">The sequence shown here is derived from an EMBL/GenBank/DDBJ whole genome shotgun (WGS) entry which is preliminary data.</text>
</comment>
<accession>W7B451</accession>
<dbReference type="GO" id="GO:0004315">
    <property type="term" value="F:3-oxoacyl-[acyl-carrier-protein] synthase activity"/>
    <property type="evidence" value="ECO:0007669"/>
    <property type="project" value="TreeGrafter"/>
</dbReference>
<name>W7B451_9LIST</name>
<comment type="similarity">
    <text evidence="1 3">Belongs to the thiolase-like superfamily. Beta-ketoacyl-ACP synthases family.</text>
</comment>
<dbReference type="Pfam" id="PF02801">
    <property type="entry name" value="Ketoacyl-synt_C"/>
    <property type="match status" value="1"/>
</dbReference>